<evidence type="ECO:0000313" key="2">
    <source>
        <dbReference type="Proteomes" id="UP000324222"/>
    </source>
</evidence>
<gene>
    <name evidence="1" type="ORF">E2C01_040450</name>
</gene>
<sequence>MKRRARRSGEWCLLVRKGERSSGRLSEWKRKNSFAVLEGVEEEREKAGGDEVRRADDSLPAGKVLVVGDSQVRHLDSAFRAKDRKRRMREVLESRG</sequence>
<organism evidence="1 2">
    <name type="scientific">Portunus trituberculatus</name>
    <name type="common">Swimming crab</name>
    <name type="synonym">Neptunus trituberculatus</name>
    <dbReference type="NCBI Taxonomy" id="210409"/>
    <lineage>
        <taxon>Eukaryota</taxon>
        <taxon>Metazoa</taxon>
        <taxon>Ecdysozoa</taxon>
        <taxon>Arthropoda</taxon>
        <taxon>Crustacea</taxon>
        <taxon>Multicrustacea</taxon>
        <taxon>Malacostraca</taxon>
        <taxon>Eumalacostraca</taxon>
        <taxon>Eucarida</taxon>
        <taxon>Decapoda</taxon>
        <taxon>Pleocyemata</taxon>
        <taxon>Brachyura</taxon>
        <taxon>Eubrachyura</taxon>
        <taxon>Portunoidea</taxon>
        <taxon>Portunidae</taxon>
        <taxon>Portuninae</taxon>
        <taxon>Portunus</taxon>
    </lineage>
</organism>
<dbReference type="EMBL" id="VSRR010007342">
    <property type="protein sequence ID" value="MPC46724.1"/>
    <property type="molecule type" value="Genomic_DNA"/>
</dbReference>
<dbReference type="AlphaFoldDB" id="A0A5B7FQT0"/>
<protein>
    <submittedName>
        <fullName evidence="1">Uncharacterized protein</fullName>
    </submittedName>
</protein>
<name>A0A5B7FQT0_PORTR</name>
<evidence type="ECO:0000313" key="1">
    <source>
        <dbReference type="EMBL" id="MPC46724.1"/>
    </source>
</evidence>
<keyword evidence="2" id="KW-1185">Reference proteome</keyword>
<accession>A0A5B7FQT0</accession>
<proteinExistence type="predicted"/>
<dbReference type="Proteomes" id="UP000324222">
    <property type="component" value="Unassembled WGS sequence"/>
</dbReference>
<comment type="caution">
    <text evidence="1">The sequence shown here is derived from an EMBL/GenBank/DDBJ whole genome shotgun (WGS) entry which is preliminary data.</text>
</comment>
<reference evidence="1 2" key="1">
    <citation type="submission" date="2019-05" db="EMBL/GenBank/DDBJ databases">
        <title>Another draft genome of Portunus trituberculatus and its Hox gene families provides insights of decapod evolution.</title>
        <authorList>
            <person name="Jeong J.-H."/>
            <person name="Song I."/>
            <person name="Kim S."/>
            <person name="Choi T."/>
            <person name="Kim D."/>
            <person name="Ryu S."/>
            <person name="Kim W."/>
        </authorList>
    </citation>
    <scope>NUCLEOTIDE SEQUENCE [LARGE SCALE GENOMIC DNA]</scope>
    <source>
        <tissue evidence="1">Muscle</tissue>
    </source>
</reference>